<name>A0A165ECK7_EXIGL</name>
<gene>
    <name evidence="3" type="ORF">EXIGLDRAFT_774426</name>
</gene>
<organism evidence="3 4">
    <name type="scientific">Exidia glandulosa HHB12029</name>
    <dbReference type="NCBI Taxonomy" id="1314781"/>
    <lineage>
        <taxon>Eukaryota</taxon>
        <taxon>Fungi</taxon>
        <taxon>Dikarya</taxon>
        <taxon>Basidiomycota</taxon>
        <taxon>Agaricomycotina</taxon>
        <taxon>Agaricomycetes</taxon>
        <taxon>Auriculariales</taxon>
        <taxon>Exidiaceae</taxon>
        <taxon>Exidia</taxon>
    </lineage>
</organism>
<keyword evidence="4" id="KW-1185">Reference proteome</keyword>
<sequence length="398" mass="44059">MKRLWKARRSLSASSGMLVVSPARHTHQKGAKSEASSMWTMITGATDSDTLCARAQQAAKRLIELVSTVERSKLWTHPEIKELYRTCRSYETDLNTAIVQNSVNPARRGVAMSNPRTDVGFVDDGELRLVSRSIQDAFQACADRFTDVYDPDVKRVSDDCEIARERASQLRQRLQNVDAVYNVDGDPAPKPPLSGCLHSRELLRAHIGAVFDAISLQHDLKAVVMYELFADSGPLTIAEETLLGELQDAIRDVDDALSHWMSPRRWANAATISPISPELTPLSPPPHFEWTETPHTDWTDSPSSLHSLPDTPAPKQRLPLPASFKKAALSRAGYSPYPPADYIQHNTTVSPISNWTPKPFLLIPPSWVAPSQPQGDDVGLQSPSYSRFMLTPAVFNGS</sequence>
<evidence type="ECO:0000256" key="2">
    <source>
        <dbReference type="SAM" id="MobiDB-lite"/>
    </source>
</evidence>
<dbReference type="EMBL" id="KV426150">
    <property type="protein sequence ID" value="KZV86607.1"/>
    <property type="molecule type" value="Genomic_DNA"/>
</dbReference>
<evidence type="ECO:0000313" key="3">
    <source>
        <dbReference type="EMBL" id="KZV86607.1"/>
    </source>
</evidence>
<feature type="region of interest" description="Disordered" evidence="2">
    <location>
        <begin position="290"/>
        <end position="317"/>
    </location>
</feature>
<evidence type="ECO:0000313" key="4">
    <source>
        <dbReference type="Proteomes" id="UP000077266"/>
    </source>
</evidence>
<evidence type="ECO:0000256" key="1">
    <source>
        <dbReference type="SAM" id="Coils"/>
    </source>
</evidence>
<dbReference type="Proteomes" id="UP000077266">
    <property type="component" value="Unassembled WGS sequence"/>
</dbReference>
<dbReference type="AlphaFoldDB" id="A0A165ECK7"/>
<proteinExistence type="predicted"/>
<protein>
    <submittedName>
        <fullName evidence="3">Uncharacterized protein</fullName>
    </submittedName>
</protein>
<reference evidence="3 4" key="1">
    <citation type="journal article" date="2016" name="Mol. Biol. Evol.">
        <title>Comparative Genomics of Early-Diverging Mushroom-Forming Fungi Provides Insights into the Origins of Lignocellulose Decay Capabilities.</title>
        <authorList>
            <person name="Nagy L.G."/>
            <person name="Riley R."/>
            <person name="Tritt A."/>
            <person name="Adam C."/>
            <person name="Daum C."/>
            <person name="Floudas D."/>
            <person name="Sun H."/>
            <person name="Yadav J.S."/>
            <person name="Pangilinan J."/>
            <person name="Larsson K.H."/>
            <person name="Matsuura K."/>
            <person name="Barry K."/>
            <person name="Labutti K."/>
            <person name="Kuo R."/>
            <person name="Ohm R.A."/>
            <person name="Bhattacharya S.S."/>
            <person name="Shirouzu T."/>
            <person name="Yoshinaga Y."/>
            <person name="Martin F.M."/>
            <person name="Grigoriev I.V."/>
            <person name="Hibbett D.S."/>
        </authorList>
    </citation>
    <scope>NUCLEOTIDE SEQUENCE [LARGE SCALE GENOMIC DNA]</scope>
    <source>
        <strain evidence="3 4">HHB12029</strain>
    </source>
</reference>
<accession>A0A165ECK7</accession>
<dbReference type="InParanoid" id="A0A165ECK7"/>
<feature type="coiled-coil region" evidence="1">
    <location>
        <begin position="153"/>
        <end position="180"/>
    </location>
</feature>
<keyword evidence="1" id="KW-0175">Coiled coil</keyword>